<dbReference type="InterPro" id="IPR036259">
    <property type="entry name" value="MFS_trans_sf"/>
</dbReference>
<dbReference type="Gene3D" id="1.20.1250.20">
    <property type="entry name" value="MFS general substrate transporter like domains"/>
    <property type="match status" value="1"/>
</dbReference>
<feature type="transmembrane region" description="Helical" evidence="7">
    <location>
        <begin position="230"/>
        <end position="254"/>
    </location>
</feature>
<comment type="subcellular location">
    <subcellularLocation>
        <location evidence="1">Cell membrane</location>
        <topology evidence="1">Multi-pass membrane protein</topology>
    </subcellularLocation>
</comment>
<name>A0ABV5KIQ8_9BACL</name>
<evidence type="ECO:0000259" key="8">
    <source>
        <dbReference type="PROSITE" id="PS50850"/>
    </source>
</evidence>
<feature type="transmembrane region" description="Helical" evidence="7">
    <location>
        <begin position="377"/>
        <end position="401"/>
    </location>
</feature>
<feature type="transmembrane region" description="Helical" evidence="7">
    <location>
        <begin position="152"/>
        <end position="172"/>
    </location>
</feature>
<evidence type="ECO:0000256" key="2">
    <source>
        <dbReference type="ARBA" id="ARBA00022448"/>
    </source>
</evidence>
<keyword evidence="10" id="KW-1185">Reference proteome</keyword>
<feature type="transmembrane region" description="Helical" evidence="7">
    <location>
        <begin position="178"/>
        <end position="195"/>
    </location>
</feature>
<feature type="transmembrane region" description="Helical" evidence="7">
    <location>
        <begin position="266"/>
        <end position="286"/>
    </location>
</feature>
<dbReference type="CDD" id="cd06173">
    <property type="entry name" value="MFS_MefA_like"/>
    <property type="match status" value="1"/>
</dbReference>
<keyword evidence="2" id="KW-0813">Transport</keyword>
<protein>
    <submittedName>
        <fullName evidence="9">MFS transporter</fullName>
    </submittedName>
</protein>
<feature type="transmembrane region" description="Helical" evidence="7">
    <location>
        <begin position="55"/>
        <end position="77"/>
    </location>
</feature>
<feature type="transmembrane region" description="Helical" evidence="7">
    <location>
        <begin position="317"/>
        <end position="336"/>
    </location>
</feature>
<keyword evidence="3" id="KW-1003">Cell membrane</keyword>
<feature type="domain" description="Major facilitator superfamily (MFS) profile" evidence="8">
    <location>
        <begin position="18"/>
        <end position="406"/>
    </location>
</feature>
<evidence type="ECO:0000313" key="10">
    <source>
        <dbReference type="Proteomes" id="UP001589747"/>
    </source>
</evidence>
<keyword evidence="5 7" id="KW-1133">Transmembrane helix</keyword>
<feature type="transmembrane region" description="Helical" evidence="7">
    <location>
        <begin position="348"/>
        <end position="371"/>
    </location>
</feature>
<dbReference type="InterPro" id="IPR011701">
    <property type="entry name" value="MFS"/>
</dbReference>
<dbReference type="PROSITE" id="PS50850">
    <property type="entry name" value="MFS"/>
    <property type="match status" value="1"/>
</dbReference>
<dbReference type="SUPFAM" id="SSF103473">
    <property type="entry name" value="MFS general substrate transporter"/>
    <property type="match status" value="1"/>
</dbReference>
<dbReference type="Pfam" id="PF07690">
    <property type="entry name" value="MFS_1"/>
    <property type="match status" value="1"/>
</dbReference>
<organism evidence="9 10">
    <name type="scientific">Paenibacillus aurantiacus</name>
    <dbReference type="NCBI Taxonomy" id="1936118"/>
    <lineage>
        <taxon>Bacteria</taxon>
        <taxon>Bacillati</taxon>
        <taxon>Bacillota</taxon>
        <taxon>Bacilli</taxon>
        <taxon>Bacillales</taxon>
        <taxon>Paenibacillaceae</taxon>
        <taxon>Paenibacillus</taxon>
    </lineage>
</organism>
<evidence type="ECO:0000313" key="9">
    <source>
        <dbReference type="EMBL" id="MFB9324780.1"/>
    </source>
</evidence>
<dbReference type="Proteomes" id="UP001589747">
    <property type="component" value="Unassembled WGS sequence"/>
</dbReference>
<dbReference type="InterPro" id="IPR020846">
    <property type="entry name" value="MFS_dom"/>
</dbReference>
<proteinExistence type="predicted"/>
<evidence type="ECO:0000256" key="3">
    <source>
        <dbReference type="ARBA" id="ARBA00022475"/>
    </source>
</evidence>
<dbReference type="RefSeq" id="WP_377489288.1">
    <property type="nucleotide sequence ID" value="NZ_JBHMDO010000003.1"/>
</dbReference>
<feature type="transmembrane region" description="Helical" evidence="7">
    <location>
        <begin position="21"/>
        <end position="43"/>
    </location>
</feature>
<dbReference type="PANTHER" id="PTHR43266">
    <property type="entry name" value="MACROLIDE-EFFLUX PROTEIN"/>
    <property type="match status" value="1"/>
</dbReference>
<evidence type="ECO:0000256" key="5">
    <source>
        <dbReference type="ARBA" id="ARBA00022989"/>
    </source>
</evidence>
<keyword evidence="4 7" id="KW-0812">Transmembrane</keyword>
<evidence type="ECO:0000256" key="6">
    <source>
        <dbReference type="ARBA" id="ARBA00023136"/>
    </source>
</evidence>
<evidence type="ECO:0000256" key="4">
    <source>
        <dbReference type="ARBA" id="ARBA00022692"/>
    </source>
</evidence>
<feature type="transmembrane region" description="Helical" evidence="7">
    <location>
        <begin position="293"/>
        <end position="311"/>
    </location>
</feature>
<reference evidence="9 10" key="1">
    <citation type="submission" date="2024-09" db="EMBL/GenBank/DDBJ databases">
        <authorList>
            <person name="Sun Q."/>
            <person name="Mori K."/>
        </authorList>
    </citation>
    <scope>NUCLEOTIDE SEQUENCE [LARGE SCALE GENOMIC DNA]</scope>
    <source>
        <strain evidence="9 10">TISTR 2452</strain>
    </source>
</reference>
<evidence type="ECO:0000256" key="1">
    <source>
        <dbReference type="ARBA" id="ARBA00004651"/>
    </source>
</evidence>
<dbReference type="EMBL" id="JBHMDO010000003">
    <property type="protein sequence ID" value="MFB9324780.1"/>
    <property type="molecule type" value="Genomic_DNA"/>
</dbReference>
<gene>
    <name evidence="9" type="ORF">ACFFSY_02350</name>
</gene>
<evidence type="ECO:0000256" key="7">
    <source>
        <dbReference type="SAM" id="Phobius"/>
    </source>
</evidence>
<feature type="transmembrane region" description="Helical" evidence="7">
    <location>
        <begin position="89"/>
        <end position="106"/>
    </location>
</feature>
<dbReference type="PANTHER" id="PTHR43266:SF8">
    <property type="entry name" value="MACROLIDE-EFFLUX PROTEIN"/>
    <property type="match status" value="1"/>
</dbReference>
<keyword evidence="6 7" id="KW-0472">Membrane</keyword>
<comment type="caution">
    <text evidence="9">The sequence shown here is derived from an EMBL/GenBank/DDBJ whole genome shotgun (WGS) entry which is preliminary data.</text>
</comment>
<accession>A0ABV5KIQ8</accession>
<sequence length="423" mass="45526">MSNPVVAKKGPGVLSNPFIRTAMLSHMMLQIGIWVRNFAILLYVTERTNHDPVAISLISVAEFAPIFVFSFVGGTFADRWRPKWTMVRCDLLSAISVCAVLLTLTFEVWEAVYFATFVSAVLSQFSQPSMMKLFKRQVPPEQQQGAMAMTQTLTGVFMVLGPALGGAIYGAFGIESSLGFTAVAFLASALILMRLPKDDAPLSSGGDRRRFVAELGDGFRYVMRSKVLRTLSITFAMVGLSSGIANTLGIFVVTELLGKPESFMQYFQMVNGAAVLAGGISVALLAKRMSPPQMLMLALVFDTAALIGMGYSTNTALTLALNAVAGFFFPVIQVAISTMMLRWTEGAFMGRVGGVMMPMFTGTMVLMMAVSGPMLHVFSLGTMAIISGAFMLIGGLLQVVIMKEREPSFAQPPQPSQASSSAV</sequence>